<dbReference type="RefSeq" id="WP_154920662.1">
    <property type="nucleotide sequence ID" value="NZ_VUOE01000003.1"/>
</dbReference>
<dbReference type="EMBL" id="VUOE01000003">
    <property type="protein sequence ID" value="KAA2215922.1"/>
    <property type="molecule type" value="Genomic_DNA"/>
</dbReference>
<dbReference type="GO" id="GO:0032259">
    <property type="term" value="P:methylation"/>
    <property type="evidence" value="ECO:0007669"/>
    <property type="project" value="UniProtKB-KW"/>
</dbReference>
<name>A0A5B2TN14_9FLAO</name>
<keyword evidence="2 5" id="KW-0489">Methyltransferase</keyword>
<evidence type="ECO:0000256" key="3">
    <source>
        <dbReference type="ARBA" id="ARBA00022679"/>
    </source>
</evidence>
<dbReference type="GO" id="GO:0003723">
    <property type="term" value="F:RNA binding"/>
    <property type="evidence" value="ECO:0007669"/>
    <property type="project" value="InterPro"/>
</dbReference>
<dbReference type="InterPro" id="IPR051259">
    <property type="entry name" value="rRNA_Methyltransferase"/>
</dbReference>
<dbReference type="InterPro" id="IPR029064">
    <property type="entry name" value="Ribosomal_eL30-like_sf"/>
</dbReference>
<dbReference type="Gene3D" id="3.40.1280.10">
    <property type="match status" value="1"/>
</dbReference>
<dbReference type="InterPro" id="IPR029028">
    <property type="entry name" value="Alpha/beta_knot_MTases"/>
</dbReference>
<dbReference type="Gene3D" id="3.30.1330.30">
    <property type="match status" value="1"/>
</dbReference>
<dbReference type="GO" id="GO:0006396">
    <property type="term" value="P:RNA processing"/>
    <property type="evidence" value="ECO:0007669"/>
    <property type="project" value="InterPro"/>
</dbReference>
<evidence type="ECO:0000256" key="1">
    <source>
        <dbReference type="ARBA" id="ARBA00007228"/>
    </source>
</evidence>
<dbReference type="InterPro" id="IPR001537">
    <property type="entry name" value="SpoU_MeTrfase"/>
</dbReference>
<dbReference type="GO" id="GO:0008173">
    <property type="term" value="F:RNA methyltransferase activity"/>
    <property type="evidence" value="ECO:0007669"/>
    <property type="project" value="InterPro"/>
</dbReference>
<organism evidence="5 6">
    <name type="scientific">Maribacter flavus</name>
    <dbReference type="NCBI Taxonomy" id="1658664"/>
    <lineage>
        <taxon>Bacteria</taxon>
        <taxon>Pseudomonadati</taxon>
        <taxon>Bacteroidota</taxon>
        <taxon>Flavobacteriia</taxon>
        <taxon>Flavobacteriales</taxon>
        <taxon>Flavobacteriaceae</taxon>
        <taxon>Maribacter</taxon>
    </lineage>
</organism>
<dbReference type="SUPFAM" id="SSF55315">
    <property type="entry name" value="L30e-like"/>
    <property type="match status" value="1"/>
</dbReference>
<comment type="caution">
    <text evidence="5">The sequence shown here is derived from an EMBL/GenBank/DDBJ whole genome shotgun (WGS) entry which is preliminary data.</text>
</comment>
<feature type="domain" description="RNA 2-O ribose methyltransferase substrate binding" evidence="4">
    <location>
        <begin position="26"/>
        <end position="91"/>
    </location>
</feature>
<dbReference type="Proteomes" id="UP000323188">
    <property type="component" value="Unassembled WGS sequence"/>
</dbReference>
<gene>
    <name evidence="5" type="ORF">F0361_17190</name>
</gene>
<accession>A0A5B2TN14</accession>
<sequence>MVVKSELKLIKNLQQKKYRNENGLFVMEGKKAVEELLESGFKAYKIFTTGQELQGSKAFEVEPISMKELKQISSLKNPNGVMGVFHKKITTDLKVDGWTVVLDGVQDPGNLGTIIRLCDWFGIENLICSKETVDCYNPKVLQATMGSIARVNIFYKDLTNFLNATKVPVYGAFMEGENIHKTKLPENGILILGNEGNGISDTVRKLCDYEVSIPQFGKKTTESLNVATATAIFLNEIKRK</sequence>
<protein>
    <submittedName>
        <fullName evidence="5">RNA methyltransferase</fullName>
    </submittedName>
</protein>
<evidence type="ECO:0000313" key="5">
    <source>
        <dbReference type="EMBL" id="KAA2215922.1"/>
    </source>
</evidence>
<dbReference type="GO" id="GO:0005737">
    <property type="term" value="C:cytoplasm"/>
    <property type="evidence" value="ECO:0007669"/>
    <property type="project" value="UniProtKB-ARBA"/>
</dbReference>
<proteinExistence type="inferred from homology"/>
<evidence type="ECO:0000259" key="4">
    <source>
        <dbReference type="SMART" id="SM00967"/>
    </source>
</evidence>
<dbReference type="CDD" id="cd18109">
    <property type="entry name" value="SpoU-like_RNA-MTase"/>
    <property type="match status" value="1"/>
</dbReference>
<comment type="similarity">
    <text evidence="1">Belongs to the class IV-like SAM-binding methyltransferase superfamily. RNA methyltransferase TrmH family.</text>
</comment>
<dbReference type="AlphaFoldDB" id="A0A5B2TN14"/>
<keyword evidence="3 5" id="KW-0808">Transferase</keyword>
<dbReference type="PANTHER" id="PTHR43191">
    <property type="entry name" value="RRNA METHYLTRANSFERASE 3"/>
    <property type="match status" value="1"/>
</dbReference>
<dbReference type="InterPro" id="IPR053888">
    <property type="entry name" value="MRM3-like_sub_bind"/>
</dbReference>
<dbReference type="SUPFAM" id="SSF75217">
    <property type="entry name" value="alpha/beta knot"/>
    <property type="match status" value="1"/>
</dbReference>
<dbReference type="Pfam" id="PF00588">
    <property type="entry name" value="SpoU_methylase"/>
    <property type="match status" value="1"/>
</dbReference>
<dbReference type="SMART" id="SM00967">
    <property type="entry name" value="SpoU_sub_bind"/>
    <property type="match status" value="1"/>
</dbReference>
<evidence type="ECO:0000313" key="6">
    <source>
        <dbReference type="Proteomes" id="UP000323188"/>
    </source>
</evidence>
<reference evidence="5 6" key="1">
    <citation type="submission" date="2019-09" db="EMBL/GenBank/DDBJ databases">
        <authorList>
            <person name="Khan S.A."/>
            <person name="Jeon C.O."/>
            <person name="Chun B.H."/>
            <person name="Jeong S.E."/>
        </authorList>
    </citation>
    <scope>NUCLEOTIDE SEQUENCE [LARGE SCALE GENOMIC DNA]</scope>
    <source>
        <strain evidence="5 6">KCTC 42508</strain>
    </source>
</reference>
<dbReference type="InterPro" id="IPR029026">
    <property type="entry name" value="tRNA_m1G_MTases_N"/>
</dbReference>
<dbReference type="PANTHER" id="PTHR43191:SF2">
    <property type="entry name" value="RRNA METHYLTRANSFERASE 3, MITOCHONDRIAL"/>
    <property type="match status" value="1"/>
</dbReference>
<dbReference type="InterPro" id="IPR013123">
    <property type="entry name" value="SpoU_subst-bd"/>
</dbReference>
<evidence type="ECO:0000256" key="2">
    <source>
        <dbReference type="ARBA" id="ARBA00022603"/>
    </source>
</evidence>
<dbReference type="Pfam" id="PF22435">
    <property type="entry name" value="MRM3-like_sub_bind"/>
    <property type="match status" value="1"/>
</dbReference>